<organism evidence="12 13">
    <name type="scientific">Zophobas morio</name>
    <dbReference type="NCBI Taxonomy" id="2755281"/>
    <lineage>
        <taxon>Eukaryota</taxon>
        <taxon>Metazoa</taxon>
        <taxon>Ecdysozoa</taxon>
        <taxon>Arthropoda</taxon>
        <taxon>Hexapoda</taxon>
        <taxon>Insecta</taxon>
        <taxon>Pterygota</taxon>
        <taxon>Neoptera</taxon>
        <taxon>Endopterygota</taxon>
        <taxon>Coleoptera</taxon>
        <taxon>Polyphaga</taxon>
        <taxon>Cucujiformia</taxon>
        <taxon>Tenebrionidae</taxon>
        <taxon>Zophobas</taxon>
    </lineage>
</organism>
<dbReference type="GO" id="GO:0016042">
    <property type="term" value="P:lipid catabolic process"/>
    <property type="evidence" value="ECO:0007669"/>
    <property type="project" value="UniProtKB-KW"/>
</dbReference>
<feature type="active site" description="Charge relay system" evidence="8">
    <location>
        <position position="398"/>
    </location>
</feature>
<dbReference type="GO" id="GO:0016788">
    <property type="term" value="F:hydrolase activity, acting on ester bonds"/>
    <property type="evidence" value="ECO:0007669"/>
    <property type="project" value="InterPro"/>
</dbReference>
<dbReference type="PIRSF" id="PIRSF000862">
    <property type="entry name" value="Steryl_ester_lip"/>
    <property type="match status" value="1"/>
</dbReference>
<dbReference type="Gene3D" id="3.40.50.1820">
    <property type="entry name" value="alpha/beta hydrolase"/>
    <property type="match status" value="1"/>
</dbReference>
<dbReference type="InterPro" id="IPR022742">
    <property type="entry name" value="Hydrolase_4"/>
</dbReference>
<name>A0AA38II08_9CUCU</name>
<evidence type="ECO:0000256" key="3">
    <source>
        <dbReference type="ARBA" id="ARBA00022801"/>
    </source>
</evidence>
<dbReference type="InterPro" id="IPR006693">
    <property type="entry name" value="AB_hydrolase_lipase"/>
</dbReference>
<feature type="active site" description="Nucleophile" evidence="8">
    <location>
        <position position="191"/>
    </location>
</feature>
<evidence type="ECO:0000259" key="10">
    <source>
        <dbReference type="Pfam" id="PF04083"/>
    </source>
</evidence>
<dbReference type="Pfam" id="PF04083">
    <property type="entry name" value="Abhydro_lipase"/>
    <property type="match status" value="1"/>
</dbReference>
<evidence type="ECO:0000256" key="4">
    <source>
        <dbReference type="ARBA" id="ARBA00022963"/>
    </source>
</evidence>
<proteinExistence type="inferred from homology"/>
<comment type="caution">
    <text evidence="12">The sequence shown here is derived from an EMBL/GenBank/DDBJ whole genome shotgun (WGS) entry which is preliminary data.</text>
</comment>
<evidence type="ECO:0000256" key="9">
    <source>
        <dbReference type="SAM" id="SignalP"/>
    </source>
</evidence>
<evidence type="ECO:0000256" key="7">
    <source>
        <dbReference type="PIRNR" id="PIRNR000862"/>
    </source>
</evidence>
<dbReference type="InterPro" id="IPR025483">
    <property type="entry name" value="Lipase_euk"/>
</dbReference>
<dbReference type="InterPro" id="IPR029058">
    <property type="entry name" value="AB_hydrolase_fold"/>
</dbReference>
<keyword evidence="5" id="KW-0443">Lipid metabolism</keyword>
<dbReference type="SUPFAM" id="SSF53474">
    <property type="entry name" value="alpha/beta-Hydrolases"/>
    <property type="match status" value="1"/>
</dbReference>
<dbReference type="FunFam" id="3.40.50.1820:FF:000057">
    <property type="entry name" value="Lipase"/>
    <property type="match status" value="1"/>
</dbReference>
<keyword evidence="13" id="KW-1185">Reference proteome</keyword>
<accession>A0AA38II08</accession>
<reference evidence="12" key="1">
    <citation type="journal article" date="2023" name="G3 (Bethesda)">
        <title>Whole genome assemblies of Zophobas morio and Tenebrio molitor.</title>
        <authorList>
            <person name="Kaur S."/>
            <person name="Stinson S.A."/>
            <person name="diCenzo G.C."/>
        </authorList>
    </citation>
    <scope>NUCLEOTIDE SEQUENCE</scope>
    <source>
        <strain evidence="12">QUZm001</strain>
    </source>
</reference>
<feature type="signal peptide" evidence="9">
    <location>
        <begin position="1"/>
        <end position="22"/>
    </location>
</feature>
<evidence type="ECO:0000256" key="1">
    <source>
        <dbReference type="ARBA" id="ARBA00010701"/>
    </source>
</evidence>
<evidence type="ECO:0000259" key="11">
    <source>
        <dbReference type="Pfam" id="PF12146"/>
    </source>
</evidence>
<evidence type="ECO:0000256" key="2">
    <source>
        <dbReference type="ARBA" id="ARBA00022729"/>
    </source>
</evidence>
<feature type="domain" description="Serine aminopeptidase S33" evidence="11">
    <location>
        <begin position="119"/>
        <end position="249"/>
    </location>
</feature>
<dbReference type="PANTHER" id="PTHR11005">
    <property type="entry name" value="LYSOSOMAL ACID LIPASE-RELATED"/>
    <property type="match status" value="1"/>
</dbReference>
<evidence type="ECO:0000256" key="8">
    <source>
        <dbReference type="PIRSR" id="PIRSR000862-1"/>
    </source>
</evidence>
<evidence type="ECO:0000313" key="13">
    <source>
        <dbReference type="Proteomes" id="UP001168821"/>
    </source>
</evidence>
<comment type="similarity">
    <text evidence="1 7">Belongs to the AB hydrolase superfamily. Lipase family.</text>
</comment>
<protein>
    <recommendedName>
        <fullName evidence="7">Lipase</fullName>
    </recommendedName>
</protein>
<feature type="chain" id="PRO_5041339101" description="Lipase" evidence="9">
    <location>
        <begin position="23"/>
        <end position="425"/>
    </location>
</feature>
<sequence>MLLVTTLTVLSLCQLYLPLTGSTDTNTKKNACTRFGDYPLKEHSPDCYENPNVLSSTVKMIRQSGYDVQEHDVVTGDGYKSRIFRIPVRDNDNRKNKQPVVLQHGVLVNSAVWTWAGNRSLAFVLANAGYDVWLANQRDSGYTTHKTYKTSDYNFWSNSLDTVAAYDVPAILNTVALATNKSGSIIYIGHSRGSTVLFMYACEHPEEAQKLLAGFIAIAPIVYLEPVSSIRIISQNGPFLGEFFQTLRTSVFFYPTELTVNFFQILCTNSPYVCLFIVNMVSGRTSQFSPEDLLAYFSIYPGTVSVMQLLHYSQLTNSGNFQKFDYGREENLLRYKQEKPSLYNLSNFKLPTYMFYGKQDVLLKEEGVKKIFQELGSSEKGYFKVPSGTEDDKWQFGHSDFVWSRYVEESFYKDLFKILDKLQAK</sequence>
<keyword evidence="4 7" id="KW-0442">Lipid degradation</keyword>
<dbReference type="Proteomes" id="UP001168821">
    <property type="component" value="Unassembled WGS sequence"/>
</dbReference>
<feature type="active site" description="Charge relay system" evidence="8">
    <location>
        <position position="360"/>
    </location>
</feature>
<evidence type="ECO:0000256" key="6">
    <source>
        <dbReference type="ARBA" id="ARBA00023180"/>
    </source>
</evidence>
<feature type="domain" description="Partial AB-hydrolase lipase" evidence="10">
    <location>
        <begin position="58"/>
        <end position="114"/>
    </location>
</feature>
<keyword evidence="3 7" id="KW-0378">Hydrolase</keyword>
<dbReference type="EMBL" id="JALNTZ010000003">
    <property type="protein sequence ID" value="KAJ3658243.1"/>
    <property type="molecule type" value="Genomic_DNA"/>
</dbReference>
<keyword evidence="6" id="KW-0325">Glycoprotein</keyword>
<evidence type="ECO:0000256" key="5">
    <source>
        <dbReference type="ARBA" id="ARBA00023098"/>
    </source>
</evidence>
<dbReference type="AlphaFoldDB" id="A0AA38II08"/>
<dbReference type="Pfam" id="PF12146">
    <property type="entry name" value="Hydrolase_4"/>
    <property type="match status" value="1"/>
</dbReference>
<gene>
    <name evidence="12" type="ORF">Zmor_009995</name>
</gene>
<keyword evidence="2 9" id="KW-0732">Signal</keyword>
<evidence type="ECO:0000313" key="12">
    <source>
        <dbReference type="EMBL" id="KAJ3658243.1"/>
    </source>
</evidence>